<evidence type="ECO:0000256" key="2">
    <source>
        <dbReference type="SAM" id="Phobius"/>
    </source>
</evidence>
<name>A0ABR1US93_9PEZI</name>
<dbReference type="EMBL" id="JAQQWL010000008">
    <property type="protein sequence ID" value="KAK8061785.1"/>
    <property type="molecule type" value="Genomic_DNA"/>
</dbReference>
<keyword evidence="2" id="KW-0812">Transmembrane</keyword>
<accession>A0ABR1US93</accession>
<proteinExistence type="predicted"/>
<feature type="compositionally biased region" description="Polar residues" evidence="1">
    <location>
        <begin position="291"/>
        <end position="328"/>
    </location>
</feature>
<keyword evidence="2" id="KW-0472">Membrane</keyword>
<sequence length="480" mass="52766">MRVPYRIGIPVQTGKDVDTNTNLPSIFRRDENGPSGAQLPMILGILAAVIVLLIILVLFWRRSRSKSLKPFSKKGGYRQTGDVEDGSAMTTRNVPPNFDAAVAAANQNQSDVNRNISIRSIVTLPAYRNKPDENEQVLGREGDRGGVDVVLEHPNDREEEDLREVEMETLYQIRLARRAEIAEREERRRLRREARARGDTVALAELSQRARAASNSSVISELRAEHDRLKTQRQRAVSSVSYADLGVARHDGTRLRANSTESERVGLLSDAASVALSVNAPSLSTHHRQRSASSVLSWDSNQDLDIPQNSPGMTRSGATTPQRLSAQYSGGFRSRSRAGSSPELIDEADLGDLEIPQHDPPGYDDVSLDDDNNNNNNARSGATTPVFFNEPPPEYSTGPTVERDRRLDEQVANMVDSVDEGGDLSERRLSSVAPSTNTNRSSMRRGVGGAPQLPSLRIRELPQIVVEPSSAHPGREGQSF</sequence>
<keyword evidence="2" id="KW-1133">Transmembrane helix</keyword>
<comment type="caution">
    <text evidence="3">The sequence shown here is derived from an EMBL/GenBank/DDBJ whole genome shotgun (WGS) entry which is preliminary data.</text>
</comment>
<protein>
    <submittedName>
        <fullName evidence="3">Uncharacterized protein</fullName>
    </submittedName>
</protein>
<feature type="region of interest" description="Disordered" evidence="1">
    <location>
        <begin position="282"/>
        <end position="459"/>
    </location>
</feature>
<feature type="compositionally biased region" description="Low complexity" evidence="1">
    <location>
        <begin position="329"/>
        <end position="341"/>
    </location>
</feature>
<reference evidence="3 4" key="1">
    <citation type="submission" date="2023-01" db="EMBL/GenBank/DDBJ databases">
        <title>Analysis of 21 Apiospora genomes using comparative genomics revels a genus with tremendous synthesis potential of carbohydrate active enzymes and secondary metabolites.</title>
        <authorList>
            <person name="Sorensen T."/>
        </authorList>
    </citation>
    <scope>NUCLEOTIDE SEQUENCE [LARGE SCALE GENOMIC DNA]</scope>
    <source>
        <strain evidence="3 4">CBS 135458</strain>
    </source>
</reference>
<gene>
    <name evidence="3" type="ORF">PG994_008151</name>
</gene>
<evidence type="ECO:0000256" key="1">
    <source>
        <dbReference type="SAM" id="MobiDB-lite"/>
    </source>
</evidence>
<dbReference type="Proteomes" id="UP001480595">
    <property type="component" value="Unassembled WGS sequence"/>
</dbReference>
<feature type="transmembrane region" description="Helical" evidence="2">
    <location>
        <begin position="39"/>
        <end position="60"/>
    </location>
</feature>
<dbReference type="RefSeq" id="XP_066715047.1">
    <property type="nucleotide sequence ID" value="XM_066859560.1"/>
</dbReference>
<evidence type="ECO:0000313" key="4">
    <source>
        <dbReference type="Proteomes" id="UP001480595"/>
    </source>
</evidence>
<feature type="compositionally biased region" description="Polar residues" evidence="1">
    <location>
        <begin position="432"/>
        <end position="441"/>
    </location>
</feature>
<organism evidence="3 4">
    <name type="scientific">Apiospora phragmitis</name>
    <dbReference type="NCBI Taxonomy" id="2905665"/>
    <lineage>
        <taxon>Eukaryota</taxon>
        <taxon>Fungi</taxon>
        <taxon>Dikarya</taxon>
        <taxon>Ascomycota</taxon>
        <taxon>Pezizomycotina</taxon>
        <taxon>Sordariomycetes</taxon>
        <taxon>Xylariomycetidae</taxon>
        <taxon>Amphisphaeriales</taxon>
        <taxon>Apiosporaceae</taxon>
        <taxon>Apiospora</taxon>
    </lineage>
</organism>
<keyword evidence="4" id="KW-1185">Reference proteome</keyword>
<dbReference type="GeneID" id="92092623"/>
<evidence type="ECO:0000313" key="3">
    <source>
        <dbReference type="EMBL" id="KAK8061785.1"/>
    </source>
</evidence>